<feature type="transmembrane region" description="Helical" evidence="2">
    <location>
        <begin position="60"/>
        <end position="84"/>
    </location>
</feature>
<keyword evidence="2" id="KW-0812">Transmembrane</keyword>
<organism evidence="3">
    <name type="scientific">uncultured Caudovirales phage</name>
    <dbReference type="NCBI Taxonomy" id="2100421"/>
    <lineage>
        <taxon>Viruses</taxon>
        <taxon>Duplodnaviria</taxon>
        <taxon>Heunggongvirae</taxon>
        <taxon>Uroviricota</taxon>
        <taxon>Caudoviricetes</taxon>
        <taxon>Peduoviridae</taxon>
        <taxon>Maltschvirus</taxon>
        <taxon>Maltschvirus maltsch</taxon>
    </lineage>
</organism>
<feature type="region of interest" description="Disordered" evidence="1">
    <location>
        <begin position="445"/>
        <end position="464"/>
    </location>
</feature>
<sequence length="464" mass="46515">MSLHDIAKQVQSKGRDEDTVLIHMTPGEVNGLQQLAMAHGGSLTINPETGLPEAGFLKKLLPMIAGAALAATGIGAPMAALLVAGGSTGLGLSKGKGLGGSLKQGLMAGLGAYGGASMAAGFGVGTAGTAATKAVGEKAVTEAAKTAATEAAKTGVTAAVPGVVTPTAETIGRSLVPSISVPYSATAAATNAAAPFAVTPSFNVATSGVGNAVKYGAEKGIADAANAGLSGFGARFGEAAKAPLFEGGKNYLGSYAPQVAAMGALHGISKAATPSAPKFNTEEEKSNYAGPYEPTPRVAQFPGVGEVAARDPNDSSEFQYFDRVNPTPSYMPSSRLLDQRGVRDLYPTAAAGGEMNMKDGAFVLDARTVSELGNGSSNAGKEVLSRIGGVPINGPGDGVSDSIHARIGGTQEARVARDEVMVPPEAVKQMGGAGKLYALMDKAHKARKTADRGEDTGLSRGLMA</sequence>
<accession>A0A6J5RPA6</accession>
<gene>
    <name evidence="3" type="ORF">UFOVP1295_11</name>
</gene>
<feature type="compositionally biased region" description="Basic and acidic residues" evidence="1">
    <location>
        <begin position="448"/>
        <end position="457"/>
    </location>
</feature>
<feature type="region of interest" description="Disordered" evidence="1">
    <location>
        <begin position="275"/>
        <end position="296"/>
    </location>
</feature>
<keyword evidence="2" id="KW-1133">Transmembrane helix</keyword>
<name>A0A6J5RPA6_9CAUD</name>
<proteinExistence type="predicted"/>
<dbReference type="EMBL" id="LR797242">
    <property type="protein sequence ID" value="CAB4195421.1"/>
    <property type="molecule type" value="Genomic_DNA"/>
</dbReference>
<evidence type="ECO:0000256" key="1">
    <source>
        <dbReference type="SAM" id="MobiDB-lite"/>
    </source>
</evidence>
<reference evidence="3" key="1">
    <citation type="submission" date="2020-05" db="EMBL/GenBank/DDBJ databases">
        <authorList>
            <person name="Chiriac C."/>
            <person name="Salcher M."/>
            <person name="Ghai R."/>
            <person name="Kavagutti S V."/>
        </authorList>
    </citation>
    <scope>NUCLEOTIDE SEQUENCE</scope>
</reference>
<protein>
    <submittedName>
        <fullName evidence="3">Uncharacterized protein</fullName>
    </submittedName>
</protein>
<evidence type="ECO:0000256" key="2">
    <source>
        <dbReference type="SAM" id="Phobius"/>
    </source>
</evidence>
<feature type="transmembrane region" description="Helical" evidence="2">
    <location>
        <begin position="105"/>
        <end position="124"/>
    </location>
</feature>
<evidence type="ECO:0000313" key="3">
    <source>
        <dbReference type="EMBL" id="CAB4195421.1"/>
    </source>
</evidence>
<keyword evidence="2" id="KW-0472">Membrane</keyword>